<dbReference type="Proteomes" id="UP001642483">
    <property type="component" value="Unassembled WGS sequence"/>
</dbReference>
<keyword evidence="1" id="KW-0472">Membrane</keyword>
<evidence type="ECO:0000256" key="2">
    <source>
        <dbReference type="SAM" id="SignalP"/>
    </source>
</evidence>
<feature type="transmembrane region" description="Helical" evidence="1">
    <location>
        <begin position="71"/>
        <end position="94"/>
    </location>
</feature>
<keyword evidence="2" id="KW-0732">Signal</keyword>
<proteinExistence type="predicted"/>
<organism evidence="3 4">
    <name type="scientific">Clavelina lepadiformis</name>
    <name type="common">Light-bulb sea squirt</name>
    <name type="synonym">Ascidia lepadiformis</name>
    <dbReference type="NCBI Taxonomy" id="159417"/>
    <lineage>
        <taxon>Eukaryota</taxon>
        <taxon>Metazoa</taxon>
        <taxon>Chordata</taxon>
        <taxon>Tunicata</taxon>
        <taxon>Ascidiacea</taxon>
        <taxon>Aplousobranchia</taxon>
        <taxon>Clavelinidae</taxon>
        <taxon>Clavelina</taxon>
    </lineage>
</organism>
<keyword evidence="4" id="KW-1185">Reference proteome</keyword>
<accession>A0ABP0EYA0</accession>
<name>A0ABP0EYA0_CLALP</name>
<gene>
    <name evidence="3" type="ORF">CVLEPA_LOCUS1413</name>
</gene>
<comment type="caution">
    <text evidence="3">The sequence shown here is derived from an EMBL/GenBank/DDBJ whole genome shotgun (WGS) entry which is preliminary data.</text>
</comment>
<sequence length="149" mass="17003">MNTVTILIMVIGTIIVSGQQDFENYHVQLREIMDSDMLIRDKRFEDSTNQGSGDDDDRHELTPDQLTAAEIMAIVVCSVIGLALVLFVSSCFWYKMRRPHRPFIAIDNNDDESMLYMVDYDEVSIKQGQLQVHISSTQTTPSKELLTDK</sequence>
<feature type="chain" id="PRO_5045588102" evidence="2">
    <location>
        <begin position="19"/>
        <end position="149"/>
    </location>
</feature>
<keyword evidence="1" id="KW-0812">Transmembrane</keyword>
<reference evidence="3 4" key="1">
    <citation type="submission" date="2024-02" db="EMBL/GenBank/DDBJ databases">
        <authorList>
            <person name="Daric V."/>
            <person name="Darras S."/>
        </authorList>
    </citation>
    <scope>NUCLEOTIDE SEQUENCE [LARGE SCALE GENOMIC DNA]</scope>
</reference>
<evidence type="ECO:0000256" key="1">
    <source>
        <dbReference type="SAM" id="Phobius"/>
    </source>
</evidence>
<dbReference type="EMBL" id="CAWYQH010000001">
    <property type="protein sequence ID" value="CAK8672462.1"/>
    <property type="molecule type" value="Genomic_DNA"/>
</dbReference>
<feature type="signal peptide" evidence="2">
    <location>
        <begin position="1"/>
        <end position="18"/>
    </location>
</feature>
<protein>
    <submittedName>
        <fullName evidence="3">Uncharacterized protein</fullName>
    </submittedName>
</protein>
<evidence type="ECO:0000313" key="4">
    <source>
        <dbReference type="Proteomes" id="UP001642483"/>
    </source>
</evidence>
<evidence type="ECO:0000313" key="3">
    <source>
        <dbReference type="EMBL" id="CAK8672462.1"/>
    </source>
</evidence>
<keyword evidence="1" id="KW-1133">Transmembrane helix</keyword>